<evidence type="ECO:0000313" key="2">
    <source>
        <dbReference type="Proteomes" id="UP000720189"/>
    </source>
</evidence>
<dbReference type="GeneID" id="70226331"/>
<gene>
    <name evidence="1" type="ORF">BKA55DRAFT_599304</name>
</gene>
<name>A0A9P9FZE5_FUSRE</name>
<dbReference type="OrthoDB" id="1711136at2759"/>
<accession>A0A9P9FZE5</accession>
<dbReference type="Proteomes" id="UP000720189">
    <property type="component" value="Unassembled WGS sequence"/>
</dbReference>
<dbReference type="AlphaFoldDB" id="A0A9P9FZE5"/>
<comment type="caution">
    <text evidence="1">The sequence shown here is derived from an EMBL/GenBank/DDBJ whole genome shotgun (WGS) entry which is preliminary data.</text>
</comment>
<proteinExistence type="predicted"/>
<keyword evidence="2" id="KW-1185">Reference proteome</keyword>
<protein>
    <submittedName>
        <fullName evidence="1">Uncharacterized protein</fullName>
    </submittedName>
</protein>
<reference evidence="1" key="1">
    <citation type="journal article" date="2021" name="Nat. Commun.">
        <title>Genetic determinants of endophytism in the Arabidopsis root mycobiome.</title>
        <authorList>
            <person name="Mesny F."/>
            <person name="Miyauchi S."/>
            <person name="Thiergart T."/>
            <person name="Pickel B."/>
            <person name="Atanasova L."/>
            <person name="Karlsson M."/>
            <person name="Huettel B."/>
            <person name="Barry K.W."/>
            <person name="Haridas S."/>
            <person name="Chen C."/>
            <person name="Bauer D."/>
            <person name="Andreopoulos W."/>
            <person name="Pangilinan J."/>
            <person name="LaButti K."/>
            <person name="Riley R."/>
            <person name="Lipzen A."/>
            <person name="Clum A."/>
            <person name="Drula E."/>
            <person name="Henrissat B."/>
            <person name="Kohler A."/>
            <person name="Grigoriev I.V."/>
            <person name="Martin F.M."/>
            <person name="Hacquard S."/>
        </authorList>
    </citation>
    <scope>NUCLEOTIDE SEQUENCE</scope>
    <source>
        <strain evidence="1">MPI-CAGE-AT-0023</strain>
    </source>
</reference>
<evidence type="ECO:0000313" key="1">
    <source>
        <dbReference type="EMBL" id="KAH7224344.1"/>
    </source>
</evidence>
<sequence length="126" mass="15112">MLYTDSAISRLEIQNVTFYSCYRACNHYKTRNCILYQRPRQCGVYADLRPFRPDRHHLQYIDGTGWHIHVPRWANYFEGCQKAEIEAGSHDDLYPMYFDGLRWVYGATRWRLHCQGCNDIREIEAQ</sequence>
<dbReference type="RefSeq" id="XP_046042405.1">
    <property type="nucleotide sequence ID" value="XM_046196377.1"/>
</dbReference>
<dbReference type="EMBL" id="JAGMUX010000026">
    <property type="protein sequence ID" value="KAH7224344.1"/>
    <property type="molecule type" value="Genomic_DNA"/>
</dbReference>
<organism evidence="1 2">
    <name type="scientific">Fusarium redolens</name>
    <dbReference type="NCBI Taxonomy" id="48865"/>
    <lineage>
        <taxon>Eukaryota</taxon>
        <taxon>Fungi</taxon>
        <taxon>Dikarya</taxon>
        <taxon>Ascomycota</taxon>
        <taxon>Pezizomycotina</taxon>
        <taxon>Sordariomycetes</taxon>
        <taxon>Hypocreomycetidae</taxon>
        <taxon>Hypocreales</taxon>
        <taxon>Nectriaceae</taxon>
        <taxon>Fusarium</taxon>
        <taxon>Fusarium redolens species complex</taxon>
    </lineage>
</organism>